<gene>
    <name evidence="1" type="ORF">BC962_2800</name>
</gene>
<sequence length="328" mass="38267">MKKSIIITSIFDPTEAIKAFAQLKDYNLIVIGDKKSPENWSCENVTYLSVNDQNKLNFQILKFLPYDHYSRKMIGYLLAIKNNADFIIDTDDDNIPKENWSFPQFNYEYDCIKKNIGFVNVYQLFTKQKIWPRGLPLNLINKEYNFNDMISLKNCNVGIWQGLADEDPDVDAIYRLTSDTPCYFEERKPIVLSAGTICPFNTQNTMIIKQLFPLLYLPTFVTFRFTDILRGLVAQPIMWLYNYQLGFINATVVQKRNPHDYMKDFISELPMYEHCDKIMEIVSSAISPANDIADNLRLAYQALFEKSVVSKEELITLDAWLDDIKHFQ</sequence>
<reference evidence="1 2" key="1">
    <citation type="submission" date="2018-10" db="EMBL/GenBank/DDBJ databases">
        <title>Genomic Encyclopedia of Archaeal and Bacterial Type Strains, Phase II (KMG-II): from individual species to whole genera.</title>
        <authorList>
            <person name="Goeker M."/>
        </authorList>
    </citation>
    <scope>NUCLEOTIDE SEQUENCE [LARGE SCALE GENOMIC DNA]</scope>
    <source>
        <strain evidence="1 2">DSM 19839</strain>
    </source>
</reference>
<name>A0A495P3C4_9FLAO</name>
<protein>
    <submittedName>
        <fullName evidence="1">Uncharacterized protein DUF288</fullName>
    </submittedName>
</protein>
<dbReference type="OrthoDB" id="446056at2"/>
<accession>A0A495P3C4</accession>
<proteinExistence type="predicted"/>
<organism evidence="1 2">
    <name type="scientific">Gillisia mitskevichiae</name>
    <dbReference type="NCBI Taxonomy" id="270921"/>
    <lineage>
        <taxon>Bacteria</taxon>
        <taxon>Pseudomonadati</taxon>
        <taxon>Bacteroidota</taxon>
        <taxon>Flavobacteriia</taxon>
        <taxon>Flavobacteriales</taxon>
        <taxon>Flavobacteriaceae</taxon>
        <taxon>Gillisia</taxon>
    </lineage>
</organism>
<evidence type="ECO:0000313" key="1">
    <source>
        <dbReference type="EMBL" id="RKS45124.1"/>
    </source>
</evidence>
<dbReference type="AlphaFoldDB" id="A0A495P3C4"/>
<dbReference type="Pfam" id="PF03385">
    <property type="entry name" value="STELLO"/>
    <property type="match status" value="1"/>
</dbReference>
<dbReference type="EMBL" id="RBLG01000004">
    <property type="protein sequence ID" value="RKS45124.1"/>
    <property type="molecule type" value="Genomic_DNA"/>
</dbReference>
<dbReference type="RefSeq" id="WP_121346585.1">
    <property type="nucleotide sequence ID" value="NZ_RBLG01000004.1"/>
</dbReference>
<keyword evidence="2" id="KW-1185">Reference proteome</keyword>
<dbReference type="InterPro" id="IPR005049">
    <property type="entry name" value="STL-like"/>
</dbReference>
<dbReference type="PANTHER" id="PTHR31362">
    <property type="entry name" value="GLYCOSYLTRANSFERASE STELLO1-RELATED"/>
    <property type="match status" value="1"/>
</dbReference>
<evidence type="ECO:0000313" key="2">
    <source>
        <dbReference type="Proteomes" id="UP000276282"/>
    </source>
</evidence>
<dbReference type="PANTHER" id="PTHR31362:SF0">
    <property type="entry name" value="EXOSTOSIN DOMAIN-CONTAINING PROTEIN-RELATED"/>
    <property type="match status" value="1"/>
</dbReference>
<comment type="caution">
    <text evidence="1">The sequence shown here is derived from an EMBL/GenBank/DDBJ whole genome shotgun (WGS) entry which is preliminary data.</text>
</comment>
<dbReference type="Proteomes" id="UP000276282">
    <property type="component" value="Unassembled WGS sequence"/>
</dbReference>